<reference evidence="1" key="1">
    <citation type="submission" date="2022-09" db="EMBL/GenBank/DDBJ databases">
        <title>Complete Genomes of Fervidibacillus albus and Fervidibacillus halotolerans isolated from tidal flat sediments.</title>
        <authorList>
            <person name="Kwon K.K."/>
            <person name="Yang S.-H."/>
            <person name="Park M.J."/>
            <person name="Oh H.-M."/>
        </authorList>
    </citation>
    <scope>NUCLEOTIDE SEQUENCE</scope>
    <source>
        <strain evidence="1">MEBiC13594</strain>
    </source>
</reference>
<proteinExistence type="predicted"/>
<sequence>MIQVKIFDYEHEKDLEEEMNRFLTKIDEDRFIDLQYDVEVQIDANGEQIYCFSAMIIYLT</sequence>
<dbReference type="KEGG" id="fhl:OE105_09065"/>
<dbReference type="Pfam" id="PF10957">
    <property type="entry name" value="Spore_Cse60"/>
    <property type="match status" value="1"/>
</dbReference>
<dbReference type="EMBL" id="CP106877">
    <property type="protein sequence ID" value="WAA11768.1"/>
    <property type="molecule type" value="Genomic_DNA"/>
</dbReference>
<accession>A0A9E8LXX0</accession>
<evidence type="ECO:0000313" key="2">
    <source>
        <dbReference type="Proteomes" id="UP001164726"/>
    </source>
</evidence>
<dbReference type="AlphaFoldDB" id="A0A9E8LXX0"/>
<dbReference type="RefSeq" id="WP_275419888.1">
    <property type="nucleotide sequence ID" value="NZ_CP106877.1"/>
</dbReference>
<name>A0A9E8LXX0_9BACI</name>
<dbReference type="InterPro" id="IPR020296">
    <property type="entry name" value="Spore_Cse60"/>
</dbReference>
<organism evidence="1 2">
    <name type="scientific">Fervidibacillus halotolerans</name>
    <dbReference type="NCBI Taxonomy" id="2980027"/>
    <lineage>
        <taxon>Bacteria</taxon>
        <taxon>Bacillati</taxon>
        <taxon>Bacillota</taxon>
        <taxon>Bacilli</taxon>
        <taxon>Bacillales</taxon>
        <taxon>Bacillaceae</taxon>
        <taxon>Fervidibacillus</taxon>
    </lineage>
</organism>
<gene>
    <name evidence="1" type="ORF">OE105_09065</name>
</gene>
<dbReference type="Proteomes" id="UP001164726">
    <property type="component" value="Chromosome"/>
</dbReference>
<protein>
    <submittedName>
        <fullName evidence="1">Sporulation protein Cse60</fullName>
    </submittedName>
</protein>
<evidence type="ECO:0000313" key="1">
    <source>
        <dbReference type="EMBL" id="WAA11768.1"/>
    </source>
</evidence>
<keyword evidence="2" id="KW-1185">Reference proteome</keyword>